<protein>
    <submittedName>
        <fullName evidence="3">Cytochrome P450</fullName>
    </submittedName>
</protein>
<proteinExistence type="inferred from homology"/>
<dbReference type="InterPro" id="IPR001128">
    <property type="entry name" value="Cyt_P450"/>
</dbReference>
<evidence type="ECO:0000313" key="4">
    <source>
        <dbReference type="Proteomes" id="UP001212498"/>
    </source>
</evidence>
<evidence type="ECO:0000256" key="1">
    <source>
        <dbReference type="ARBA" id="ARBA00010617"/>
    </source>
</evidence>
<organism evidence="3 4">
    <name type="scientific">Nonomuraea ferruginea</name>
    <dbReference type="NCBI Taxonomy" id="46174"/>
    <lineage>
        <taxon>Bacteria</taxon>
        <taxon>Bacillati</taxon>
        <taxon>Actinomycetota</taxon>
        <taxon>Actinomycetes</taxon>
        <taxon>Streptosporangiales</taxon>
        <taxon>Streptosporangiaceae</taxon>
        <taxon>Nonomuraea</taxon>
    </lineage>
</organism>
<dbReference type="EMBL" id="JAPNUD010000175">
    <property type="protein sequence ID" value="MDA0646129.1"/>
    <property type="molecule type" value="Genomic_DNA"/>
</dbReference>
<dbReference type="RefSeq" id="WP_219551430.1">
    <property type="nucleotide sequence ID" value="NZ_BAABFD010000037.1"/>
</dbReference>
<keyword evidence="2" id="KW-0349">Heme</keyword>
<dbReference type="PANTHER" id="PTHR46696">
    <property type="entry name" value="P450, PUTATIVE (EUROFUNG)-RELATED"/>
    <property type="match status" value="1"/>
</dbReference>
<keyword evidence="4" id="KW-1185">Reference proteome</keyword>
<comment type="caution">
    <text evidence="3">The sequence shown here is derived from an EMBL/GenBank/DDBJ whole genome shotgun (WGS) entry which is preliminary data.</text>
</comment>
<reference evidence="3 4" key="1">
    <citation type="submission" date="2022-11" db="EMBL/GenBank/DDBJ databases">
        <title>Nonomuraea corallina sp. nov., a new species of the genus Nonomuraea isolated from sea side sediment in Thai sea.</title>
        <authorList>
            <person name="Ngamcharungchit C."/>
            <person name="Matsumoto A."/>
            <person name="Suriyachadkun C."/>
            <person name="Panbangred W."/>
            <person name="Inahashi Y."/>
            <person name="Intra B."/>
        </authorList>
    </citation>
    <scope>NUCLEOTIDE SEQUENCE [LARGE SCALE GENOMIC DNA]</scope>
    <source>
        <strain evidence="3 4">DSM 43553</strain>
    </source>
</reference>
<evidence type="ECO:0000313" key="3">
    <source>
        <dbReference type="EMBL" id="MDA0646129.1"/>
    </source>
</evidence>
<dbReference type="PROSITE" id="PS00086">
    <property type="entry name" value="CYTOCHROME_P450"/>
    <property type="match status" value="1"/>
</dbReference>
<dbReference type="Pfam" id="PF00067">
    <property type="entry name" value="p450"/>
    <property type="match status" value="1"/>
</dbReference>
<keyword evidence="2" id="KW-0479">Metal-binding</keyword>
<gene>
    <name evidence="3" type="ORF">OUY24_36350</name>
</gene>
<keyword evidence="2" id="KW-0408">Iron</keyword>
<dbReference type="Proteomes" id="UP001212498">
    <property type="component" value="Unassembled WGS sequence"/>
</dbReference>
<evidence type="ECO:0000256" key="2">
    <source>
        <dbReference type="RuleBase" id="RU000461"/>
    </source>
</evidence>
<dbReference type="PANTHER" id="PTHR46696:SF3">
    <property type="entry name" value="PULCHERRIMINIC ACID SYNTHASE"/>
    <property type="match status" value="1"/>
</dbReference>
<dbReference type="InterPro" id="IPR017972">
    <property type="entry name" value="Cyt_P450_CS"/>
</dbReference>
<keyword evidence="2" id="KW-0503">Monooxygenase</keyword>
<name>A0ABT4TA31_9ACTN</name>
<accession>A0ABT4TA31</accession>
<comment type="similarity">
    <text evidence="1 2">Belongs to the cytochrome P450 family.</text>
</comment>
<keyword evidence="2" id="KW-0560">Oxidoreductase</keyword>
<sequence length="411" mass="45677">MTDRGLPELLSPEVAADPHAFYRRLRAEAPVVWDESVRAYLVSRYEDVARVYKNPVFSTKAYEWQLEPVHGKTILQMDGTEHARHRALVSPAFRGKSLDRLHPMLMRNAGAVVEEIVLRAATDLAGELAGRRDVDLVRDFANYFPVYVIADLLGFDKEDHPRFLRWYTAVIRVISNLGRDPEIIAEAAAIRAEISEFVTPFIAERRANPGEDLLSVLATAEIDGEPLADDEIRAYVSLLLTAGAETTDKTFASLFRNLLADPGQFERIRHDRSLVVKAVAETLRFSPPTQINTRETTEDVELGGVLIPAGSTVLVLIGSANRDDRRYADPDRFVLERDDLDATKAFSGAADHLAFGSGRHFCLGAMLAKAELEIGVNLFLDRFPEMRLADPEAASDVGLKMRGPRTVPVTL</sequence>